<organism evidence="11 12">
    <name type="scientific">Flavimaribacter sediminis</name>
    <dbReference type="NCBI Taxonomy" id="2865987"/>
    <lineage>
        <taxon>Bacteria</taxon>
        <taxon>Pseudomonadati</taxon>
        <taxon>Pseudomonadota</taxon>
        <taxon>Alphaproteobacteria</taxon>
        <taxon>Hyphomicrobiales</taxon>
        <taxon>Rhizobiaceae</taxon>
        <taxon>Flavimaribacter</taxon>
    </lineage>
</organism>
<evidence type="ECO:0000313" key="11">
    <source>
        <dbReference type="EMBL" id="MBW8639299.1"/>
    </source>
</evidence>
<keyword evidence="7 9" id="KW-0472">Membrane</keyword>
<comment type="caution">
    <text evidence="11">The sequence shown here is derived from an EMBL/GenBank/DDBJ whole genome shotgun (WGS) entry which is preliminary data.</text>
</comment>
<dbReference type="Pfam" id="PF01618">
    <property type="entry name" value="MotA_ExbB"/>
    <property type="match status" value="1"/>
</dbReference>
<dbReference type="InterPro" id="IPR002898">
    <property type="entry name" value="MotA_ExbB_proton_chnl"/>
</dbReference>
<dbReference type="EMBL" id="JAICBX010000004">
    <property type="protein sequence ID" value="MBW8639299.1"/>
    <property type="molecule type" value="Genomic_DNA"/>
</dbReference>
<comment type="similarity">
    <text evidence="8">Belongs to the exbB/tolQ family.</text>
</comment>
<evidence type="ECO:0000256" key="4">
    <source>
        <dbReference type="ARBA" id="ARBA00022692"/>
    </source>
</evidence>
<dbReference type="AlphaFoldDB" id="A0AAE2ZNM9"/>
<evidence type="ECO:0000256" key="5">
    <source>
        <dbReference type="ARBA" id="ARBA00022927"/>
    </source>
</evidence>
<accession>A0AAE2ZNM9</accession>
<keyword evidence="4 9" id="KW-0812">Transmembrane</keyword>
<dbReference type="InterPro" id="IPR050790">
    <property type="entry name" value="ExbB/TolQ_transport"/>
</dbReference>
<keyword evidence="2 8" id="KW-0813">Transport</keyword>
<evidence type="ECO:0000256" key="8">
    <source>
        <dbReference type="RuleBase" id="RU004057"/>
    </source>
</evidence>
<feature type="transmembrane region" description="Helical" evidence="9">
    <location>
        <begin position="25"/>
        <end position="49"/>
    </location>
</feature>
<dbReference type="PANTHER" id="PTHR30625">
    <property type="entry name" value="PROTEIN TOLQ"/>
    <property type="match status" value="1"/>
</dbReference>
<evidence type="ECO:0000256" key="9">
    <source>
        <dbReference type="SAM" id="Phobius"/>
    </source>
</evidence>
<gene>
    <name evidence="11" type="ORF">K1W69_19045</name>
</gene>
<feature type="transmembrane region" description="Helical" evidence="9">
    <location>
        <begin position="167"/>
        <end position="193"/>
    </location>
</feature>
<evidence type="ECO:0000256" key="3">
    <source>
        <dbReference type="ARBA" id="ARBA00022475"/>
    </source>
</evidence>
<dbReference type="RefSeq" id="WP_220230037.1">
    <property type="nucleotide sequence ID" value="NZ_JAICBX010000004.1"/>
</dbReference>
<feature type="domain" description="MotA/TolQ/ExbB proton channel" evidence="10">
    <location>
        <begin position="84"/>
        <end position="205"/>
    </location>
</feature>
<keyword evidence="3" id="KW-1003">Cell membrane</keyword>
<dbReference type="PANTHER" id="PTHR30625:SF15">
    <property type="entry name" value="BIOPOLYMER TRANSPORT PROTEIN EXBB"/>
    <property type="match status" value="1"/>
</dbReference>
<comment type="subcellular location">
    <subcellularLocation>
        <location evidence="1">Cell membrane</location>
        <topology evidence="1">Multi-pass membrane protein</topology>
    </subcellularLocation>
    <subcellularLocation>
        <location evidence="8">Membrane</location>
        <topology evidence="8">Multi-pass membrane protein</topology>
    </subcellularLocation>
</comment>
<protein>
    <submittedName>
        <fullName evidence="11">MotA/TolQ/ExbB proton channel family protein</fullName>
    </submittedName>
</protein>
<evidence type="ECO:0000313" key="12">
    <source>
        <dbReference type="Proteomes" id="UP001196509"/>
    </source>
</evidence>
<proteinExistence type="inferred from homology"/>
<sequence length="238" mass="25451">MIDFSGLFNEFFATASSLVELGGPVVAILLGLSVIALALIILKFVQFFYSGVGSRKNARTAMHLWTHGKSEEALSLLGNDKSAVAAVMLTAMRLGADRRISKSVIEEEVGRIALSRLYDLQRGFRALDAIAQIAPLLGLFGTVLGMIEAFQTLQSAGNAVDPSILAGGIWVALLTTAAGLAVAMPVSLILTWFESRVENERVAIETMATQLMAEQQIRVASLEDESIVKFAGRASHAV</sequence>
<reference evidence="11" key="1">
    <citation type="submission" date="2021-08" db="EMBL/GenBank/DDBJ databases">
        <title>Hoeflea bacterium WL0058 sp. nov., isolated from the sediment.</title>
        <authorList>
            <person name="Wang L."/>
            <person name="Zhang D."/>
        </authorList>
    </citation>
    <scope>NUCLEOTIDE SEQUENCE</scope>
    <source>
        <strain evidence="11">WL0058</strain>
    </source>
</reference>
<evidence type="ECO:0000256" key="2">
    <source>
        <dbReference type="ARBA" id="ARBA00022448"/>
    </source>
</evidence>
<feature type="transmembrane region" description="Helical" evidence="9">
    <location>
        <begin position="126"/>
        <end position="147"/>
    </location>
</feature>
<name>A0AAE2ZNM9_9HYPH</name>
<keyword evidence="12" id="KW-1185">Reference proteome</keyword>
<dbReference type="Proteomes" id="UP001196509">
    <property type="component" value="Unassembled WGS sequence"/>
</dbReference>
<evidence type="ECO:0000256" key="1">
    <source>
        <dbReference type="ARBA" id="ARBA00004651"/>
    </source>
</evidence>
<dbReference type="GO" id="GO:0017038">
    <property type="term" value="P:protein import"/>
    <property type="evidence" value="ECO:0007669"/>
    <property type="project" value="TreeGrafter"/>
</dbReference>
<keyword evidence="6 9" id="KW-1133">Transmembrane helix</keyword>
<evidence type="ECO:0000259" key="10">
    <source>
        <dbReference type="Pfam" id="PF01618"/>
    </source>
</evidence>
<evidence type="ECO:0000256" key="6">
    <source>
        <dbReference type="ARBA" id="ARBA00022989"/>
    </source>
</evidence>
<dbReference type="GO" id="GO:0005886">
    <property type="term" value="C:plasma membrane"/>
    <property type="evidence" value="ECO:0007669"/>
    <property type="project" value="UniProtKB-SubCell"/>
</dbReference>
<keyword evidence="5 8" id="KW-0653">Protein transport</keyword>
<evidence type="ECO:0000256" key="7">
    <source>
        <dbReference type="ARBA" id="ARBA00023136"/>
    </source>
</evidence>